<protein>
    <recommendedName>
        <fullName evidence="3">Chitooligosaccharide deacetylase</fullName>
    </recommendedName>
    <alternativeName>
        <fullName evidence="6">Nodulation protein B</fullName>
    </alternativeName>
</protein>
<dbReference type="RefSeq" id="WP_367624608.1">
    <property type="nucleotide sequence ID" value="NZ_JBFNQD010000004.1"/>
</dbReference>
<feature type="region of interest" description="Disordered" evidence="7">
    <location>
        <begin position="1"/>
        <end position="25"/>
    </location>
</feature>
<evidence type="ECO:0000256" key="1">
    <source>
        <dbReference type="ARBA" id="ARBA00003236"/>
    </source>
</evidence>
<dbReference type="InterPro" id="IPR011330">
    <property type="entry name" value="Glyco_hydro/deAcase_b/a-brl"/>
</dbReference>
<evidence type="ECO:0000259" key="8">
    <source>
        <dbReference type="PROSITE" id="PS51677"/>
    </source>
</evidence>
<feature type="domain" description="NodB homology" evidence="8">
    <location>
        <begin position="27"/>
        <end position="205"/>
    </location>
</feature>
<keyword evidence="10" id="KW-1185">Reference proteome</keyword>
<dbReference type="GO" id="GO:0016787">
    <property type="term" value="F:hydrolase activity"/>
    <property type="evidence" value="ECO:0007669"/>
    <property type="project" value="UniProtKB-KW"/>
</dbReference>
<organism evidence="9 10">
    <name type="scientific">Labrys neptuniae</name>
    <dbReference type="NCBI Taxonomy" id="376174"/>
    <lineage>
        <taxon>Bacteria</taxon>
        <taxon>Pseudomonadati</taxon>
        <taxon>Pseudomonadota</taxon>
        <taxon>Alphaproteobacteria</taxon>
        <taxon>Hyphomicrobiales</taxon>
        <taxon>Xanthobacteraceae</taxon>
        <taxon>Labrys</taxon>
    </lineage>
</organism>
<dbReference type="InterPro" id="IPR002509">
    <property type="entry name" value="NODB_dom"/>
</dbReference>
<evidence type="ECO:0000313" key="10">
    <source>
        <dbReference type="Proteomes" id="UP001555786"/>
    </source>
</evidence>
<evidence type="ECO:0000256" key="3">
    <source>
        <dbReference type="ARBA" id="ARBA00020071"/>
    </source>
</evidence>
<dbReference type="InterPro" id="IPR050248">
    <property type="entry name" value="Polysacc_deacetylase_ArnD"/>
</dbReference>
<feature type="compositionally biased region" description="Low complexity" evidence="7">
    <location>
        <begin position="1"/>
        <end position="14"/>
    </location>
</feature>
<dbReference type="SUPFAM" id="SSF88713">
    <property type="entry name" value="Glycoside hydrolase/deacetylase"/>
    <property type="match status" value="1"/>
</dbReference>
<evidence type="ECO:0000256" key="6">
    <source>
        <dbReference type="ARBA" id="ARBA00032976"/>
    </source>
</evidence>
<keyword evidence="5 9" id="KW-0378">Hydrolase</keyword>
<dbReference type="EMBL" id="JBFNQD010000004">
    <property type="protein sequence ID" value="MEW9307055.1"/>
    <property type="molecule type" value="Genomic_DNA"/>
</dbReference>
<evidence type="ECO:0000256" key="4">
    <source>
        <dbReference type="ARBA" id="ARBA00022723"/>
    </source>
</evidence>
<dbReference type="Proteomes" id="UP001555786">
    <property type="component" value="Unassembled WGS sequence"/>
</dbReference>
<gene>
    <name evidence="9" type="ORF">ABXS05_16000</name>
</gene>
<comment type="similarity">
    <text evidence="2">Belongs to the polysaccharide deacetylase family.</text>
</comment>
<sequence>MALSSVLPAAPASAGQQRHEARQSPTPCVALTFDDGPDMTLTPLLLDILAREKVHATFFVVGKRLAYSPGLVRREFLEGHEIGNHTFDHRALTELTDGEAIAEVELTDEAVMEETGQRPDVFRPPWGKIDARIKAALRGAGLWRRMALWDFDSFDWLDDTASLTRLIGAGAPAGAVILMHDIHASTIEAVPDIIHTLKMRGFRFATVGQLQACRHGTEPGAVSTAPHALPAPSRDAPYGSLAHALDAIAPLKEYIAHRLGS</sequence>
<evidence type="ECO:0000256" key="5">
    <source>
        <dbReference type="ARBA" id="ARBA00022801"/>
    </source>
</evidence>
<dbReference type="PANTHER" id="PTHR10587">
    <property type="entry name" value="GLYCOSYL TRANSFERASE-RELATED"/>
    <property type="match status" value="1"/>
</dbReference>
<comment type="function">
    <text evidence="1">Is involved in generating a small heat-stable compound (Nod), an acylated oligomer of N-acetylglucosamine, that stimulates mitosis in various plant protoplasts.</text>
</comment>
<accession>A0ABV3PN35</accession>
<comment type="caution">
    <text evidence="9">The sequence shown here is derived from an EMBL/GenBank/DDBJ whole genome shotgun (WGS) entry which is preliminary data.</text>
</comment>
<evidence type="ECO:0000256" key="2">
    <source>
        <dbReference type="ARBA" id="ARBA00010973"/>
    </source>
</evidence>
<proteinExistence type="inferred from homology"/>
<reference evidence="9 10" key="1">
    <citation type="submission" date="2024-07" db="EMBL/GenBank/DDBJ databases">
        <title>Description of Labrys sedimenti sp. nov., isolated from a diclofenac-degrading enrichment culture.</title>
        <authorList>
            <person name="Tancsics A."/>
            <person name="Csepanyi A."/>
        </authorList>
    </citation>
    <scope>NUCLEOTIDE SEQUENCE [LARGE SCALE GENOMIC DNA]</scope>
    <source>
        <strain evidence="9 10">LMG 23578</strain>
    </source>
</reference>
<keyword evidence="4" id="KW-0479">Metal-binding</keyword>
<name>A0ABV3PN35_9HYPH</name>
<evidence type="ECO:0000313" key="9">
    <source>
        <dbReference type="EMBL" id="MEW9307055.1"/>
    </source>
</evidence>
<dbReference type="CDD" id="cd10917">
    <property type="entry name" value="CE4_NodB_like_6s_7s"/>
    <property type="match status" value="1"/>
</dbReference>
<dbReference type="Gene3D" id="3.20.20.370">
    <property type="entry name" value="Glycoside hydrolase/deacetylase"/>
    <property type="match status" value="1"/>
</dbReference>
<dbReference type="PROSITE" id="PS51677">
    <property type="entry name" value="NODB"/>
    <property type="match status" value="1"/>
</dbReference>
<dbReference type="PANTHER" id="PTHR10587:SF133">
    <property type="entry name" value="CHITIN DEACETYLASE 1-RELATED"/>
    <property type="match status" value="1"/>
</dbReference>
<dbReference type="Pfam" id="PF01522">
    <property type="entry name" value="Polysacc_deac_1"/>
    <property type="match status" value="1"/>
</dbReference>
<evidence type="ECO:0000256" key="7">
    <source>
        <dbReference type="SAM" id="MobiDB-lite"/>
    </source>
</evidence>